<evidence type="ECO:0000256" key="7">
    <source>
        <dbReference type="ARBA" id="ARBA00047989"/>
    </source>
</evidence>
<dbReference type="KEGG" id="ppha:BVH74_00565"/>
<dbReference type="InterPro" id="IPR003730">
    <property type="entry name" value="Cu_polyphenol_OxRdtase"/>
</dbReference>
<accession>A0A1V0B094</accession>
<evidence type="ECO:0000256" key="6">
    <source>
        <dbReference type="ARBA" id="ARBA00022833"/>
    </source>
</evidence>
<dbReference type="Gene3D" id="3.60.140.10">
    <property type="entry name" value="CNF1/YfiH-like putative cysteine hydrolases"/>
    <property type="match status" value="1"/>
</dbReference>
<reference evidence="11 12" key="1">
    <citation type="submission" date="2017-03" db="EMBL/GenBank/DDBJ databases">
        <title>Complete genome sequence of the novel DNRA strain Pseudomonas sp. S-6-2 isolated from Chinese polluted river sediment. Journal of Biotechnology.</title>
        <authorList>
            <person name="Li J."/>
            <person name="Xiang F."/>
            <person name="Wang L."/>
            <person name="Xi L."/>
            <person name="Liu J."/>
        </authorList>
    </citation>
    <scope>NUCLEOTIDE SEQUENCE [LARGE SCALE GENOMIC DNA]</scope>
    <source>
        <strain evidence="11 12">S-6-2</strain>
    </source>
</reference>
<keyword evidence="12" id="KW-1185">Reference proteome</keyword>
<protein>
    <recommendedName>
        <fullName evidence="10">Purine nucleoside phosphorylase</fullName>
    </recommendedName>
</protein>
<evidence type="ECO:0000256" key="8">
    <source>
        <dbReference type="ARBA" id="ARBA00048968"/>
    </source>
</evidence>
<dbReference type="AlphaFoldDB" id="A0A1V0B094"/>
<comment type="catalytic activity">
    <reaction evidence="7">
        <text>adenosine + H2O + H(+) = inosine + NH4(+)</text>
        <dbReference type="Rhea" id="RHEA:24408"/>
        <dbReference type="ChEBI" id="CHEBI:15377"/>
        <dbReference type="ChEBI" id="CHEBI:15378"/>
        <dbReference type="ChEBI" id="CHEBI:16335"/>
        <dbReference type="ChEBI" id="CHEBI:17596"/>
        <dbReference type="ChEBI" id="CHEBI:28938"/>
        <dbReference type="EC" id="3.5.4.4"/>
    </reaction>
    <physiologicalReaction direction="left-to-right" evidence="7">
        <dbReference type="Rhea" id="RHEA:24409"/>
    </physiologicalReaction>
</comment>
<dbReference type="EMBL" id="CP020100">
    <property type="protein sequence ID" value="AQZ93348.1"/>
    <property type="molecule type" value="Genomic_DNA"/>
</dbReference>
<dbReference type="CDD" id="cd16833">
    <property type="entry name" value="YfiH"/>
    <property type="match status" value="1"/>
</dbReference>
<dbReference type="NCBIfam" id="TIGR00726">
    <property type="entry name" value="peptidoglycan editing factor PgeF"/>
    <property type="match status" value="1"/>
</dbReference>
<comment type="catalytic activity">
    <reaction evidence="8">
        <text>adenosine + phosphate = alpha-D-ribose 1-phosphate + adenine</text>
        <dbReference type="Rhea" id="RHEA:27642"/>
        <dbReference type="ChEBI" id="CHEBI:16335"/>
        <dbReference type="ChEBI" id="CHEBI:16708"/>
        <dbReference type="ChEBI" id="CHEBI:43474"/>
        <dbReference type="ChEBI" id="CHEBI:57720"/>
        <dbReference type="EC" id="2.4.2.1"/>
    </reaction>
    <physiologicalReaction direction="left-to-right" evidence="8">
        <dbReference type="Rhea" id="RHEA:27643"/>
    </physiologicalReaction>
</comment>
<evidence type="ECO:0000256" key="9">
    <source>
        <dbReference type="ARBA" id="ARBA00049893"/>
    </source>
</evidence>
<evidence type="ECO:0000313" key="12">
    <source>
        <dbReference type="Proteomes" id="UP000243488"/>
    </source>
</evidence>
<dbReference type="InterPro" id="IPR038371">
    <property type="entry name" value="Cu_polyphenol_OxRdtase_sf"/>
</dbReference>
<comment type="catalytic activity">
    <reaction evidence="1">
        <text>inosine + phosphate = alpha-D-ribose 1-phosphate + hypoxanthine</text>
        <dbReference type="Rhea" id="RHEA:27646"/>
        <dbReference type="ChEBI" id="CHEBI:17368"/>
        <dbReference type="ChEBI" id="CHEBI:17596"/>
        <dbReference type="ChEBI" id="CHEBI:43474"/>
        <dbReference type="ChEBI" id="CHEBI:57720"/>
        <dbReference type="EC" id="2.4.2.1"/>
    </reaction>
    <physiologicalReaction direction="left-to-right" evidence="1">
        <dbReference type="Rhea" id="RHEA:27647"/>
    </physiologicalReaction>
</comment>
<evidence type="ECO:0000256" key="10">
    <source>
        <dbReference type="RuleBase" id="RU361274"/>
    </source>
</evidence>
<keyword evidence="3" id="KW-0808">Transferase</keyword>
<sequence>MTKDILTAKWPAPRQVRTCITTRLGGDSLAPWNSFNLATHVGDDPAHVAANRQRLQAALGCQPAWLEQTHSTRVVRADPAVVADADASWTDQPGIACAVLTADCLPVLLCDQSGNRVAAAHAGWRGLADGVLEATVQAMGCAPESLMAWLGPAIGPQVFEVGEEVFEAFTATDESAVQAFEPTEREDHYLADIYQLARLRLKRLGVQHLYGGGLCTVSDAQRFYSYRRDGQTGRMASLIWLEPTNI</sequence>
<keyword evidence="6" id="KW-0862">Zinc</keyword>
<name>A0A1V0B094_9GAMM</name>
<dbReference type="GO" id="GO:0005507">
    <property type="term" value="F:copper ion binding"/>
    <property type="evidence" value="ECO:0007669"/>
    <property type="project" value="TreeGrafter"/>
</dbReference>
<evidence type="ECO:0000256" key="5">
    <source>
        <dbReference type="ARBA" id="ARBA00022801"/>
    </source>
</evidence>
<dbReference type="InterPro" id="IPR011324">
    <property type="entry name" value="Cytotoxic_necrot_fac-like_cat"/>
</dbReference>
<dbReference type="Proteomes" id="UP000243488">
    <property type="component" value="Chromosome"/>
</dbReference>
<dbReference type="GO" id="GO:0017061">
    <property type="term" value="F:S-methyl-5-thioadenosine phosphorylase activity"/>
    <property type="evidence" value="ECO:0007669"/>
    <property type="project" value="UniProtKB-EC"/>
</dbReference>
<organism evidence="11 12">
    <name type="scientific">Halopseudomonas phragmitis</name>
    <dbReference type="NCBI Taxonomy" id="1931241"/>
    <lineage>
        <taxon>Bacteria</taxon>
        <taxon>Pseudomonadati</taxon>
        <taxon>Pseudomonadota</taxon>
        <taxon>Gammaproteobacteria</taxon>
        <taxon>Pseudomonadales</taxon>
        <taxon>Pseudomonadaceae</taxon>
        <taxon>Halopseudomonas</taxon>
    </lineage>
</organism>
<comment type="similarity">
    <text evidence="2 10">Belongs to the purine nucleoside phosphorylase YfiH/LACC1 family.</text>
</comment>
<dbReference type="Pfam" id="PF02578">
    <property type="entry name" value="Cu-oxidase_4"/>
    <property type="match status" value="1"/>
</dbReference>
<proteinExistence type="inferred from homology"/>
<comment type="catalytic activity">
    <reaction evidence="9">
        <text>S-methyl-5'-thioadenosine + phosphate = 5-(methylsulfanyl)-alpha-D-ribose 1-phosphate + adenine</text>
        <dbReference type="Rhea" id="RHEA:11852"/>
        <dbReference type="ChEBI" id="CHEBI:16708"/>
        <dbReference type="ChEBI" id="CHEBI:17509"/>
        <dbReference type="ChEBI" id="CHEBI:43474"/>
        <dbReference type="ChEBI" id="CHEBI:58533"/>
        <dbReference type="EC" id="2.4.2.28"/>
    </reaction>
    <physiologicalReaction direction="left-to-right" evidence="9">
        <dbReference type="Rhea" id="RHEA:11853"/>
    </physiologicalReaction>
</comment>
<dbReference type="GO" id="GO:0016787">
    <property type="term" value="F:hydrolase activity"/>
    <property type="evidence" value="ECO:0007669"/>
    <property type="project" value="UniProtKB-KW"/>
</dbReference>
<dbReference type="SUPFAM" id="SSF64438">
    <property type="entry name" value="CNF1/YfiH-like putative cysteine hydrolases"/>
    <property type="match status" value="1"/>
</dbReference>
<evidence type="ECO:0000313" key="11">
    <source>
        <dbReference type="EMBL" id="AQZ93348.1"/>
    </source>
</evidence>
<evidence type="ECO:0000256" key="3">
    <source>
        <dbReference type="ARBA" id="ARBA00022679"/>
    </source>
</evidence>
<keyword evidence="5" id="KW-0378">Hydrolase</keyword>
<dbReference type="PANTHER" id="PTHR30616:SF2">
    <property type="entry name" value="PURINE NUCLEOSIDE PHOSPHORYLASE LACC1"/>
    <property type="match status" value="1"/>
</dbReference>
<evidence type="ECO:0000256" key="4">
    <source>
        <dbReference type="ARBA" id="ARBA00022723"/>
    </source>
</evidence>
<evidence type="ECO:0000256" key="1">
    <source>
        <dbReference type="ARBA" id="ARBA00000553"/>
    </source>
</evidence>
<dbReference type="PANTHER" id="PTHR30616">
    <property type="entry name" value="UNCHARACTERIZED PROTEIN YFIH"/>
    <property type="match status" value="1"/>
</dbReference>
<dbReference type="RefSeq" id="WP_080048200.1">
    <property type="nucleotide sequence ID" value="NZ_CP020100.1"/>
</dbReference>
<gene>
    <name evidence="11" type="ORF">BVH74_00565</name>
</gene>
<keyword evidence="4" id="KW-0479">Metal-binding</keyword>
<evidence type="ECO:0000256" key="2">
    <source>
        <dbReference type="ARBA" id="ARBA00007353"/>
    </source>
</evidence>
<dbReference type="STRING" id="1931241.BVH74_00565"/>